<evidence type="ECO:0000313" key="2">
    <source>
        <dbReference type="Proteomes" id="UP001177670"/>
    </source>
</evidence>
<organism evidence="1 2">
    <name type="scientific">Melipona bicolor</name>
    <dbReference type="NCBI Taxonomy" id="60889"/>
    <lineage>
        <taxon>Eukaryota</taxon>
        <taxon>Metazoa</taxon>
        <taxon>Ecdysozoa</taxon>
        <taxon>Arthropoda</taxon>
        <taxon>Hexapoda</taxon>
        <taxon>Insecta</taxon>
        <taxon>Pterygota</taxon>
        <taxon>Neoptera</taxon>
        <taxon>Endopterygota</taxon>
        <taxon>Hymenoptera</taxon>
        <taxon>Apocrita</taxon>
        <taxon>Aculeata</taxon>
        <taxon>Apoidea</taxon>
        <taxon>Anthophila</taxon>
        <taxon>Apidae</taxon>
        <taxon>Melipona</taxon>
    </lineage>
</organism>
<dbReference type="Proteomes" id="UP001177670">
    <property type="component" value="Unassembled WGS sequence"/>
</dbReference>
<accession>A0AA40FHE9</accession>
<dbReference type="AlphaFoldDB" id="A0AA40FHE9"/>
<protein>
    <submittedName>
        <fullName evidence="1">Uncharacterized protein</fullName>
    </submittedName>
</protein>
<dbReference type="EMBL" id="JAHYIQ010000038">
    <property type="protein sequence ID" value="KAK1119136.1"/>
    <property type="molecule type" value="Genomic_DNA"/>
</dbReference>
<comment type="caution">
    <text evidence="1">The sequence shown here is derived from an EMBL/GenBank/DDBJ whole genome shotgun (WGS) entry which is preliminary data.</text>
</comment>
<evidence type="ECO:0000313" key="1">
    <source>
        <dbReference type="EMBL" id="KAK1119136.1"/>
    </source>
</evidence>
<proteinExistence type="predicted"/>
<gene>
    <name evidence="1" type="ORF">K0M31_013635</name>
</gene>
<sequence length="99" mass="11507">MKLTKGWLMRWTHEATLGFVRSFHGMEHVLKGRESWYLAGILSQNTESMHGHRFITRVSADVRNSPVMFHHYFQRSHNLGTGQAALLESTRYTFAQSQN</sequence>
<keyword evidence="2" id="KW-1185">Reference proteome</keyword>
<name>A0AA40FHE9_9HYME</name>
<reference evidence="1" key="1">
    <citation type="submission" date="2021-10" db="EMBL/GenBank/DDBJ databases">
        <title>Melipona bicolor Genome sequencing and assembly.</title>
        <authorList>
            <person name="Araujo N.S."/>
            <person name="Arias M.C."/>
        </authorList>
    </citation>
    <scope>NUCLEOTIDE SEQUENCE</scope>
    <source>
        <strain evidence="1">USP_2M_L1-L4_2017</strain>
        <tissue evidence="1">Whole body</tissue>
    </source>
</reference>